<feature type="region of interest" description="Disordered" evidence="1">
    <location>
        <begin position="57"/>
        <end position="88"/>
    </location>
</feature>
<dbReference type="AlphaFoldDB" id="A0A180GAP9"/>
<reference evidence="3" key="4">
    <citation type="submission" date="2025-05" db="UniProtKB">
        <authorList>
            <consortium name="EnsemblFungi"/>
        </authorList>
    </citation>
    <scope>IDENTIFICATION</scope>
    <source>
        <strain evidence="3">isolate 1-1 / race 1 (BBBD)</strain>
    </source>
</reference>
<reference evidence="3 4" key="3">
    <citation type="journal article" date="2017" name="G3 (Bethesda)">
        <title>Comparative analysis highlights variable genome content of wheat rusts and divergence of the mating loci.</title>
        <authorList>
            <person name="Cuomo C.A."/>
            <person name="Bakkeren G."/>
            <person name="Khalil H.B."/>
            <person name="Panwar V."/>
            <person name="Joly D."/>
            <person name="Linning R."/>
            <person name="Sakthikumar S."/>
            <person name="Song X."/>
            <person name="Adiconis X."/>
            <person name="Fan L."/>
            <person name="Goldberg J.M."/>
            <person name="Levin J.Z."/>
            <person name="Young S."/>
            <person name="Zeng Q."/>
            <person name="Anikster Y."/>
            <person name="Bruce M."/>
            <person name="Wang M."/>
            <person name="Yin C."/>
            <person name="McCallum B."/>
            <person name="Szabo L.J."/>
            <person name="Hulbert S."/>
            <person name="Chen X."/>
            <person name="Fellers J.P."/>
        </authorList>
    </citation>
    <scope>NUCLEOTIDE SEQUENCE</scope>
    <source>
        <strain evidence="4">Isolate 1-1 / race 1 (BBBD)</strain>
        <strain evidence="3">isolate 1-1 / race 1 (BBBD)</strain>
    </source>
</reference>
<proteinExistence type="predicted"/>
<keyword evidence="4" id="KW-1185">Reference proteome</keyword>
<evidence type="ECO:0000256" key="1">
    <source>
        <dbReference type="SAM" id="MobiDB-lite"/>
    </source>
</evidence>
<evidence type="ECO:0000313" key="3">
    <source>
        <dbReference type="EnsemblFungi" id="PTTG_28593-t43_1-p1"/>
    </source>
</evidence>
<feature type="compositionally biased region" description="Polar residues" evidence="1">
    <location>
        <begin position="61"/>
        <end position="77"/>
    </location>
</feature>
<accession>A0A180GAP9</accession>
<protein>
    <submittedName>
        <fullName evidence="2 3">Uncharacterized protein</fullName>
    </submittedName>
</protein>
<dbReference type="Proteomes" id="UP000005240">
    <property type="component" value="Unassembled WGS sequence"/>
</dbReference>
<name>A0A180GAP9_PUCT1</name>
<evidence type="ECO:0000313" key="4">
    <source>
        <dbReference type="Proteomes" id="UP000005240"/>
    </source>
</evidence>
<gene>
    <name evidence="2" type="ORF">PTTG_28593</name>
</gene>
<dbReference type="EnsemblFungi" id="PTTG_28593-t43_1">
    <property type="protein sequence ID" value="PTTG_28593-t43_1-p1"/>
    <property type="gene ID" value="PTTG_28593"/>
</dbReference>
<sequence length="135" mass="14785">MSDNNLPTGRFVPRTTNRLGLIPGLQTIDQTTPKNPTLQNILGSQVSTNDYFRRRLGRLPKQTNQNGPATSFNTNKGKTPLNPVNPVNRVLNSVNDPEDTSHDTTHDNMNIDTTLATSCEEPAVGVSLFAWTGLL</sequence>
<evidence type="ECO:0000313" key="2">
    <source>
        <dbReference type="EMBL" id="OAV89720.1"/>
    </source>
</evidence>
<reference evidence="2" key="2">
    <citation type="submission" date="2016-05" db="EMBL/GenBank/DDBJ databases">
        <title>Comparative analysis highlights variable genome content of wheat rusts and divergence of the mating loci.</title>
        <authorList>
            <person name="Cuomo C.A."/>
            <person name="Bakkeren G."/>
            <person name="Szabo L."/>
            <person name="Khalil H."/>
            <person name="Joly D."/>
            <person name="Goldberg J."/>
            <person name="Young S."/>
            <person name="Zeng Q."/>
            <person name="Fellers J."/>
        </authorList>
    </citation>
    <scope>NUCLEOTIDE SEQUENCE [LARGE SCALE GENOMIC DNA]</scope>
    <source>
        <strain evidence="2">1-1 BBBD Race 1</strain>
    </source>
</reference>
<organism evidence="2">
    <name type="scientific">Puccinia triticina (isolate 1-1 / race 1 (BBBD))</name>
    <name type="common">Brown leaf rust fungus</name>
    <dbReference type="NCBI Taxonomy" id="630390"/>
    <lineage>
        <taxon>Eukaryota</taxon>
        <taxon>Fungi</taxon>
        <taxon>Dikarya</taxon>
        <taxon>Basidiomycota</taxon>
        <taxon>Pucciniomycotina</taxon>
        <taxon>Pucciniomycetes</taxon>
        <taxon>Pucciniales</taxon>
        <taxon>Pucciniaceae</taxon>
        <taxon>Puccinia</taxon>
    </lineage>
</organism>
<reference evidence="2" key="1">
    <citation type="submission" date="2009-11" db="EMBL/GenBank/DDBJ databases">
        <authorList>
            <consortium name="The Broad Institute Genome Sequencing Platform"/>
            <person name="Ward D."/>
            <person name="Feldgarden M."/>
            <person name="Earl A."/>
            <person name="Young S.K."/>
            <person name="Zeng Q."/>
            <person name="Koehrsen M."/>
            <person name="Alvarado L."/>
            <person name="Berlin A."/>
            <person name="Bochicchio J."/>
            <person name="Borenstein D."/>
            <person name="Chapman S.B."/>
            <person name="Chen Z."/>
            <person name="Engels R."/>
            <person name="Freedman E."/>
            <person name="Gellesch M."/>
            <person name="Goldberg J."/>
            <person name="Griggs A."/>
            <person name="Gujja S."/>
            <person name="Heilman E."/>
            <person name="Heiman D."/>
            <person name="Hepburn T."/>
            <person name="Howarth C."/>
            <person name="Jen D."/>
            <person name="Larson L."/>
            <person name="Lewis B."/>
            <person name="Mehta T."/>
            <person name="Park D."/>
            <person name="Pearson M."/>
            <person name="Roberts A."/>
            <person name="Saif S."/>
            <person name="Shea T."/>
            <person name="Shenoy N."/>
            <person name="Sisk P."/>
            <person name="Stolte C."/>
            <person name="Sykes S."/>
            <person name="Thomson T."/>
            <person name="Walk T."/>
            <person name="White J."/>
            <person name="Yandava C."/>
            <person name="Izard J."/>
            <person name="Baranova O.V."/>
            <person name="Blanton J.M."/>
            <person name="Tanner A.C."/>
            <person name="Dewhirst F.E."/>
            <person name="Haas B."/>
            <person name="Nusbaum C."/>
            <person name="Birren B."/>
        </authorList>
    </citation>
    <scope>NUCLEOTIDE SEQUENCE [LARGE SCALE GENOMIC DNA]</scope>
    <source>
        <strain evidence="2">1-1 BBBD Race 1</strain>
    </source>
</reference>
<dbReference type="EMBL" id="ADAS02000120">
    <property type="protein sequence ID" value="OAV89720.1"/>
    <property type="molecule type" value="Genomic_DNA"/>
</dbReference>
<dbReference type="VEuPathDB" id="FungiDB:PTTG_28593"/>